<organism evidence="3 4">
    <name type="scientific">Mycolicibacterium neoaurum</name>
    <name type="common">Mycobacterium neoaurum</name>
    <dbReference type="NCBI Taxonomy" id="1795"/>
    <lineage>
        <taxon>Bacteria</taxon>
        <taxon>Bacillati</taxon>
        <taxon>Actinomycetota</taxon>
        <taxon>Actinomycetes</taxon>
        <taxon>Mycobacteriales</taxon>
        <taxon>Mycobacteriaceae</taxon>
        <taxon>Mycolicibacterium</taxon>
    </lineage>
</organism>
<dbReference type="Gene3D" id="3.60.10.10">
    <property type="entry name" value="Endonuclease/exonuclease/phosphatase"/>
    <property type="match status" value="1"/>
</dbReference>
<feature type="transmembrane region" description="Helical" evidence="1">
    <location>
        <begin position="29"/>
        <end position="50"/>
    </location>
</feature>
<feature type="transmembrane region" description="Helical" evidence="1">
    <location>
        <begin position="57"/>
        <end position="76"/>
    </location>
</feature>
<proteinExistence type="predicted"/>
<dbReference type="Pfam" id="PF03372">
    <property type="entry name" value="Exo_endo_phos"/>
    <property type="match status" value="1"/>
</dbReference>
<evidence type="ECO:0000259" key="2">
    <source>
        <dbReference type="Pfam" id="PF03372"/>
    </source>
</evidence>
<dbReference type="GO" id="GO:0016787">
    <property type="term" value="F:hydrolase activity"/>
    <property type="evidence" value="ECO:0007669"/>
    <property type="project" value="UniProtKB-KW"/>
</dbReference>
<sequence length="311" mass="32718">MTLLLGSLLLLCAVIAAVARSVPAAARLLLAMAALSPYLMLGAPAAAVMFTLGRHWVPAAVAAVATTAAIAFLLPLRGRSPRPEDGVSVRFVSANLLMGKADPEAVARLAREHADVIAVQELTPELAEALSSALAQDFPHCEQRPKERASGVGLWSRYPITASGADGSFTRGFLWARVRLPGTDAEPTFISTHMPPPRSAFPSWRADIVRLGPTLRELPATGPVIAGGDLNATPDVVEFRRLLGSGGYRSGAAQAGAGRIRTYPNHLRRYGIPPMLALDHVLTRKATVTAIRAVAVAGSDHRAVAATVVVD</sequence>
<dbReference type="RefSeq" id="WP_030134405.1">
    <property type="nucleotide sequence ID" value="NZ_LK021342.1"/>
</dbReference>
<accession>A0AAV2WRJ6</accession>
<feature type="domain" description="Endonuclease/exonuclease/phosphatase" evidence="2">
    <location>
        <begin position="93"/>
        <end position="301"/>
    </location>
</feature>
<reference evidence="3" key="2">
    <citation type="submission" date="2015-09" db="EMBL/GenBank/DDBJ databases">
        <title>Draft genome sequence of Mycobacterium neoaurum DSM 44074.</title>
        <authorList>
            <person name="Croce O."/>
            <person name="Robert C."/>
            <person name="Raoult D."/>
            <person name="Drancourt M."/>
        </authorList>
    </citation>
    <scope>NUCLEOTIDE SEQUENCE</scope>
    <source>
        <strain evidence="3">DSM 44074</strain>
    </source>
</reference>
<keyword evidence="1" id="KW-0472">Membrane</keyword>
<dbReference type="EMBL" id="LK021342">
    <property type="protein sequence ID" value="CDQ46931.1"/>
    <property type="molecule type" value="Genomic_DNA"/>
</dbReference>
<dbReference type="InterPro" id="IPR036691">
    <property type="entry name" value="Endo/exonu/phosph_ase_sf"/>
</dbReference>
<keyword evidence="3" id="KW-0378">Hydrolase</keyword>
<dbReference type="InterPro" id="IPR005135">
    <property type="entry name" value="Endo/exonuclease/phosphatase"/>
</dbReference>
<gene>
    <name evidence="3" type="ORF">BN1047_04845</name>
</gene>
<keyword evidence="1" id="KW-0812">Transmembrane</keyword>
<protein>
    <submittedName>
        <fullName evidence="3">Metal-dependent hydrolase</fullName>
    </submittedName>
</protein>
<dbReference type="AlphaFoldDB" id="A0AAV2WRJ6"/>
<evidence type="ECO:0000256" key="1">
    <source>
        <dbReference type="SAM" id="Phobius"/>
    </source>
</evidence>
<reference evidence="3" key="1">
    <citation type="submission" date="2014-05" db="EMBL/GenBank/DDBJ databases">
        <authorList>
            <person name="Urmite Genomes"/>
        </authorList>
    </citation>
    <scope>NUCLEOTIDE SEQUENCE</scope>
    <source>
        <strain evidence="3">DSM 44074</strain>
    </source>
</reference>
<dbReference type="SUPFAM" id="SSF56219">
    <property type="entry name" value="DNase I-like"/>
    <property type="match status" value="1"/>
</dbReference>
<keyword evidence="1" id="KW-1133">Transmembrane helix</keyword>
<dbReference type="Proteomes" id="UP000028864">
    <property type="component" value="Unassembled WGS sequence"/>
</dbReference>
<evidence type="ECO:0000313" key="3">
    <source>
        <dbReference type="EMBL" id="CDQ46931.1"/>
    </source>
</evidence>
<name>A0AAV2WRJ6_MYCNE</name>
<evidence type="ECO:0000313" key="4">
    <source>
        <dbReference type="Proteomes" id="UP000028864"/>
    </source>
</evidence>